<keyword evidence="4 7" id="KW-0812">Transmembrane</keyword>
<evidence type="ECO:0000256" key="1">
    <source>
        <dbReference type="ARBA" id="ARBA00002489"/>
    </source>
</evidence>
<feature type="transmembrane region" description="Helical" evidence="7">
    <location>
        <begin position="12"/>
        <end position="32"/>
    </location>
</feature>
<sequence>MHIKRPRIPFFRIFYSTTFTVLTLILAAALLITPGDHIYQSFNNGQVYHIFIIAGFYVLTLLIALLVYGGRLYKTRTSLAGIPRDGVEIGGKVEREVQSGLERSAVIAYEACPRDLRDEKAGRGIEKRIRLGRSATGRQSQDSAQSFEPAWGVISHPGWSSPSSPDLPNLRYEPVILELSNLIEAKAVSLAPPDPDYDSETNLEEGEKPLPDPLAVELLRRPAPMGLRDYISHLSTLNMIAPLSIGTDFLTLYERARFSGEPLNETDFRTLMAIFAEILRNMEPPDPSIVDELHAEYEAELSSSATSITSSYDKASLGTNDTVQRTPQPDTYYSASSSASTSSKESHGTIHTARSRPGATRNISNFSKSSRATRASQRRGIKTPSLASLRRMRSGTESSGYSARSRAGSVIRLAEAAGPLDLPYTIVMGAEGEGA</sequence>
<evidence type="ECO:0000256" key="8">
    <source>
        <dbReference type="SAM" id="MobiDB-lite"/>
    </source>
</evidence>
<feature type="compositionally biased region" description="Low complexity" evidence="8">
    <location>
        <begin position="398"/>
        <end position="407"/>
    </location>
</feature>
<evidence type="ECO:0000256" key="6">
    <source>
        <dbReference type="ARBA" id="ARBA00023136"/>
    </source>
</evidence>
<evidence type="ECO:0000256" key="7">
    <source>
        <dbReference type="RuleBase" id="RU367100"/>
    </source>
</evidence>
<reference evidence="9 10" key="1">
    <citation type="submission" date="2024-09" db="EMBL/GenBank/DDBJ databases">
        <title>Rethinking Asexuality: The Enigmatic Case of Functional Sexual Genes in Lepraria (Stereocaulaceae).</title>
        <authorList>
            <person name="Doellman M."/>
            <person name="Sun Y."/>
            <person name="Barcenas-Pena A."/>
            <person name="Lumbsch H.T."/>
            <person name="Grewe F."/>
        </authorList>
    </citation>
    <scope>NUCLEOTIDE SEQUENCE [LARGE SCALE GENOMIC DNA]</scope>
    <source>
        <strain evidence="9 10">Mercado 3170</strain>
    </source>
</reference>
<organism evidence="9 10">
    <name type="scientific">Stereocaulon virgatum</name>
    <dbReference type="NCBI Taxonomy" id="373712"/>
    <lineage>
        <taxon>Eukaryota</taxon>
        <taxon>Fungi</taxon>
        <taxon>Dikarya</taxon>
        <taxon>Ascomycota</taxon>
        <taxon>Pezizomycotina</taxon>
        <taxon>Lecanoromycetes</taxon>
        <taxon>OSLEUM clade</taxon>
        <taxon>Lecanoromycetidae</taxon>
        <taxon>Lecanorales</taxon>
        <taxon>Lecanorineae</taxon>
        <taxon>Stereocaulaceae</taxon>
        <taxon>Stereocaulon</taxon>
    </lineage>
</organism>
<feature type="compositionally biased region" description="Polar residues" evidence="8">
    <location>
        <begin position="317"/>
        <end position="329"/>
    </location>
</feature>
<comment type="function">
    <text evidence="1 7">Required for growth under high-pressure and low-temperature conditions.</text>
</comment>
<keyword evidence="5 7" id="KW-1133">Transmembrane helix</keyword>
<evidence type="ECO:0000256" key="2">
    <source>
        <dbReference type="ARBA" id="ARBA00005550"/>
    </source>
</evidence>
<evidence type="ECO:0000256" key="5">
    <source>
        <dbReference type="ARBA" id="ARBA00022989"/>
    </source>
</evidence>
<evidence type="ECO:0000256" key="4">
    <source>
        <dbReference type="ARBA" id="ARBA00022692"/>
    </source>
</evidence>
<gene>
    <name evidence="7" type="primary">DLT1</name>
    <name evidence="9" type="ORF">N7G274_006320</name>
</gene>
<comment type="subcellular location">
    <subcellularLocation>
        <location evidence="7">Membrane</location>
        <topology evidence="7">Multi-pass membrane protein</topology>
    </subcellularLocation>
</comment>
<keyword evidence="6 7" id="KW-0472">Membrane</keyword>
<feature type="region of interest" description="Disordered" evidence="8">
    <location>
        <begin position="308"/>
        <end position="407"/>
    </location>
</feature>
<comment type="similarity">
    <text evidence="2 7">Belongs to the DLT1 family.</text>
</comment>
<evidence type="ECO:0000256" key="3">
    <source>
        <dbReference type="ARBA" id="ARBA00021353"/>
    </source>
</evidence>
<dbReference type="EMBL" id="JBEFKJ010000019">
    <property type="protein sequence ID" value="KAL2040862.1"/>
    <property type="molecule type" value="Genomic_DNA"/>
</dbReference>
<dbReference type="Proteomes" id="UP001590950">
    <property type="component" value="Unassembled WGS sequence"/>
</dbReference>
<feature type="compositionally biased region" description="Polar residues" evidence="8">
    <location>
        <begin position="361"/>
        <end position="375"/>
    </location>
</feature>
<dbReference type="InterPro" id="IPR038869">
    <property type="entry name" value="DLT1"/>
</dbReference>
<dbReference type="PANTHER" id="PTHR40021:SF1">
    <property type="entry name" value="DEFECT AT LOW TEMPERATURE PROTEIN 1"/>
    <property type="match status" value="1"/>
</dbReference>
<proteinExistence type="inferred from homology"/>
<comment type="caution">
    <text evidence="9">The sequence shown here is derived from an EMBL/GenBank/DDBJ whole genome shotgun (WGS) entry which is preliminary data.</text>
</comment>
<name>A0ABR4A8X9_9LECA</name>
<feature type="region of interest" description="Disordered" evidence="8">
    <location>
        <begin position="190"/>
        <end position="209"/>
    </location>
</feature>
<evidence type="ECO:0000313" key="10">
    <source>
        <dbReference type="Proteomes" id="UP001590950"/>
    </source>
</evidence>
<feature type="compositionally biased region" description="Acidic residues" evidence="8">
    <location>
        <begin position="195"/>
        <end position="204"/>
    </location>
</feature>
<protein>
    <recommendedName>
        <fullName evidence="3 7">Defect at low temperature protein 1</fullName>
    </recommendedName>
</protein>
<evidence type="ECO:0000313" key="9">
    <source>
        <dbReference type="EMBL" id="KAL2040862.1"/>
    </source>
</evidence>
<feature type="compositionally biased region" description="Low complexity" evidence="8">
    <location>
        <begin position="331"/>
        <end position="343"/>
    </location>
</feature>
<keyword evidence="10" id="KW-1185">Reference proteome</keyword>
<dbReference type="PANTHER" id="PTHR40021">
    <property type="entry name" value="DEFECT AT LOW TEMPERATURE PROTEIN 1"/>
    <property type="match status" value="1"/>
</dbReference>
<accession>A0ABR4A8X9</accession>
<feature type="transmembrane region" description="Helical" evidence="7">
    <location>
        <begin position="47"/>
        <end position="68"/>
    </location>
</feature>